<reference evidence="2" key="1">
    <citation type="submission" date="2020-11" db="EMBL/GenBank/DDBJ databases">
        <authorList>
            <consortium name="DOE Joint Genome Institute"/>
            <person name="Ahrendt S."/>
            <person name="Riley R."/>
            <person name="Andreopoulos W."/>
            <person name="Labutti K."/>
            <person name="Pangilinan J."/>
            <person name="Ruiz-Duenas F.J."/>
            <person name="Barrasa J.M."/>
            <person name="Sanchez-Garcia M."/>
            <person name="Camarero S."/>
            <person name="Miyauchi S."/>
            <person name="Serrano A."/>
            <person name="Linde D."/>
            <person name="Babiker R."/>
            <person name="Drula E."/>
            <person name="Ayuso-Fernandez I."/>
            <person name="Pacheco R."/>
            <person name="Padilla G."/>
            <person name="Ferreira P."/>
            <person name="Barriuso J."/>
            <person name="Kellner H."/>
            <person name="Castanera R."/>
            <person name="Alfaro M."/>
            <person name="Ramirez L."/>
            <person name="Pisabarro A.G."/>
            <person name="Kuo A."/>
            <person name="Tritt A."/>
            <person name="Lipzen A."/>
            <person name="He G."/>
            <person name="Yan M."/>
            <person name="Ng V."/>
            <person name="Cullen D."/>
            <person name="Martin F."/>
            <person name="Rosso M.-N."/>
            <person name="Henrissat B."/>
            <person name="Hibbett D."/>
            <person name="Martinez A.T."/>
            <person name="Grigoriev I.V."/>
        </authorList>
    </citation>
    <scope>NUCLEOTIDE SEQUENCE</scope>
    <source>
        <strain evidence="2">CBS 247.69</strain>
    </source>
</reference>
<dbReference type="AlphaFoldDB" id="A0A9P5YC42"/>
<feature type="non-terminal residue" evidence="2">
    <location>
        <position position="198"/>
    </location>
</feature>
<sequence>MGSVRNMQGQSSSAAPRQRKRWTSSVKTLFVKILPIPRKSSASSLSKASKSSKRSDGSPGSSSNSKETLETIDPTEPIKRVPTHSSSDTVRNEKESTYEGPEEPQEAESVGHRETSSEMVTIDPWQFKSIVEETYLPKVKDAAKRKELDDQLQNTYKRLLEIEQEISKGEDFGEDFESSIQNRLSMIEEGSEEGAPKA</sequence>
<dbReference type="Proteomes" id="UP000807353">
    <property type="component" value="Unassembled WGS sequence"/>
</dbReference>
<feature type="region of interest" description="Disordered" evidence="1">
    <location>
        <begin position="38"/>
        <end position="118"/>
    </location>
</feature>
<name>A0A9P5YC42_9AGAR</name>
<organism evidence="2 3">
    <name type="scientific">Collybia nuda</name>
    <dbReference type="NCBI Taxonomy" id="64659"/>
    <lineage>
        <taxon>Eukaryota</taxon>
        <taxon>Fungi</taxon>
        <taxon>Dikarya</taxon>
        <taxon>Basidiomycota</taxon>
        <taxon>Agaricomycotina</taxon>
        <taxon>Agaricomycetes</taxon>
        <taxon>Agaricomycetidae</taxon>
        <taxon>Agaricales</taxon>
        <taxon>Tricholomatineae</taxon>
        <taxon>Clitocybaceae</taxon>
        <taxon>Collybia</taxon>
    </lineage>
</organism>
<evidence type="ECO:0000256" key="1">
    <source>
        <dbReference type="SAM" id="MobiDB-lite"/>
    </source>
</evidence>
<proteinExistence type="predicted"/>
<gene>
    <name evidence="2" type="ORF">BDZ94DRAFT_1253000</name>
</gene>
<protein>
    <submittedName>
        <fullName evidence="2">Uncharacterized protein</fullName>
    </submittedName>
</protein>
<feature type="compositionally biased region" description="Low complexity" evidence="1">
    <location>
        <begin position="57"/>
        <end position="66"/>
    </location>
</feature>
<feature type="compositionally biased region" description="Polar residues" evidence="1">
    <location>
        <begin position="1"/>
        <end position="15"/>
    </location>
</feature>
<evidence type="ECO:0000313" key="3">
    <source>
        <dbReference type="Proteomes" id="UP000807353"/>
    </source>
</evidence>
<comment type="caution">
    <text evidence="2">The sequence shown here is derived from an EMBL/GenBank/DDBJ whole genome shotgun (WGS) entry which is preliminary data.</text>
</comment>
<feature type="region of interest" description="Disordered" evidence="1">
    <location>
        <begin position="1"/>
        <end position="24"/>
    </location>
</feature>
<keyword evidence="3" id="KW-1185">Reference proteome</keyword>
<feature type="compositionally biased region" description="Low complexity" evidence="1">
    <location>
        <begin position="38"/>
        <end position="49"/>
    </location>
</feature>
<dbReference type="EMBL" id="MU150245">
    <property type="protein sequence ID" value="KAF9465731.1"/>
    <property type="molecule type" value="Genomic_DNA"/>
</dbReference>
<accession>A0A9P5YC42</accession>
<evidence type="ECO:0000313" key="2">
    <source>
        <dbReference type="EMBL" id="KAF9465731.1"/>
    </source>
</evidence>